<dbReference type="InterPro" id="IPR001387">
    <property type="entry name" value="Cro/C1-type_HTH"/>
</dbReference>
<dbReference type="AlphaFoldDB" id="A0A0A0I1B0"/>
<protein>
    <submittedName>
        <fullName evidence="2">XRE family transcriptional regulator</fullName>
    </submittedName>
</protein>
<proteinExistence type="predicted"/>
<organism evidence="2 3">
    <name type="scientific">Clostridium novyi A str. 4552</name>
    <dbReference type="NCBI Taxonomy" id="1444289"/>
    <lineage>
        <taxon>Bacteria</taxon>
        <taxon>Bacillati</taxon>
        <taxon>Bacillota</taxon>
        <taxon>Clostridia</taxon>
        <taxon>Eubacteriales</taxon>
        <taxon>Clostridiaceae</taxon>
        <taxon>Clostridium</taxon>
    </lineage>
</organism>
<dbReference type="PROSITE" id="PS50943">
    <property type="entry name" value="HTH_CROC1"/>
    <property type="match status" value="1"/>
</dbReference>
<feature type="domain" description="HTH cro/C1-type" evidence="1">
    <location>
        <begin position="14"/>
        <end position="75"/>
    </location>
</feature>
<dbReference type="SUPFAM" id="SSF47413">
    <property type="entry name" value="lambda repressor-like DNA-binding domains"/>
    <property type="match status" value="1"/>
</dbReference>
<dbReference type="CDD" id="cd00093">
    <property type="entry name" value="HTH_XRE"/>
    <property type="match status" value="1"/>
</dbReference>
<name>A0A0A0I1B0_CLONO</name>
<comment type="caution">
    <text evidence="2">The sequence shown here is derived from an EMBL/GenBank/DDBJ whole genome shotgun (WGS) entry which is preliminary data.</text>
</comment>
<dbReference type="OrthoDB" id="1796720at2"/>
<dbReference type="Proteomes" id="UP000030012">
    <property type="component" value="Unassembled WGS sequence"/>
</dbReference>
<dbReference type="Pfam" id="PF01381">
    <property type="entry name" value="HTH_3"/>
    <property type="match status" value="1"/>
</dbReference>
<reference evidence="2 3" key="1">
    <citation type="submission" date="2014-01" db="EMBL/GenBank/DDBJ databases">
        <title>Plasmidome dynamics in the species complex Clostridium novyi sensu lato converts strains of independent lineages into distinctly different pathogens.</title>
        <authorList>
            <person name="Skarin H."/>
            <person name="Segerman B."/>
        </authorList>
    </citation>
    <scope>NUCLEOTIDE SEQUENCE [LARGE SCALE GENOMIC DNA]</scope>
    <source>
        <strain evidence="2 3">4552</strain>
    </source>
</reference>
<evidence type="ECO:0000313" key="2">
    <source>
        <dbReference type="EMBL" id="KGM95179.1"/>
    </source>
</evidence>
<dbReference type="Gene3D" id="1.10.260.40">
    <property type="entry name" value="lambda repressor-like DNA-binding domains"/>
    <property type="match status" value="1"/>
</dbReference>
<dbReference type="RefSeq" id="WP_039255850.1">
    <property type="nucleotide sequence ID" value="NZ_JENJ01000046.1"/>
</dbReference>
<dbReference type="InterPro" id="IPR010982">
    <property type="entry name" value="Lambda_DNA-bd_dom_sf"/>
</dbReference>
<dbReference type="GO" id="GO:0003677">
    <property type="term" value="F:DNA binding"/>
    <property type="evidence" value="ECO:0007669"/>
    <property type="project" value="InterPro"/>
</dbReference>
<evidence type="ECO:0000259" key="1">
    <source>
        <dbReference type="PROSITE" id="PS50943"/>
    </source>
</evidence>
<evidence type="ECO:0000313" key="3">
    <source>
        <dbReference type="Proteomes" id="UP000030012"/>
    </source>
</evidence>
<accession>A0A0A0I1B0</accession>
<gene>
    <name evidence="2" type="ORF">Z968_09775</name>
</gene>
<dbReference type="EMBL" id="JENJ01000046">
    <property type="protein sequence ID" value="KGM95179.1"/>
    <property type="molecule type" value="Genomic_DNA"/>
</dbReference>
<sequence length="150" mass="17349">MDRKEFIEKIDSKVKLIRNEKDFSQDKMADVIGISKKTLVQIEKKRATLGWSGAIVVCTLFKDSEVLQMTLGEDINDIIMSLAFGKSEGSYMKTMGGKVWWKQIKTEGEYKLQQNIISGHFRILDNDDRRICSSFDEEYINKRISELVED</sequence>